<proteinExistence type="predicted"/>
<feature type="region of interest" description="Disordered" evidence="1">
    <location>
        <begin position="1"/>
        <end position="34"/>
    </location>
</feature>
<feature type="region of interest" description="Disordered" evidence="1">
    <location>
        <begin position="95"/>
        <end position="143"/>
    </location>
</feature>
<dbReference type="Pfam" id="PF25690">
    <property type="entry name" value="Phage_gp49"/>
    <property type="match status" value="1"/>
</dbReference>
<dbReference type="KEGG" id="vg:80020213"/>
<dbReference type="EMBL" id="OP751148">
    <property type="protein sequence ID" value="WAB08809.1"/>
    <property type="molecule type" value="Genomic_DNA"/>
</dbReference>
<feature type="compositionally biased region" description="Basic and acidic residues" evidence="1">
    <location>
        <begin position="131"/>
        <end position="142"/>
    </location>
</feature>
<protein>
    <submittedName>
        <fullName evidence="2">Uncharacterized protein</fullName>
    </submittedName>
</protein>
<evidence type="ECO:0000313" key="2">
    <source>
        <dbReference type="EMBL" id="WAB08809.1"/>
    </source>
</evidence>
<sequence>MSFPNPFDGPSPWGEQETPKETPPMTQNTVTATSPNKFKIGLTFKAAAGYDAEWITPTVYGESAEEVAVNAVDVMKALADKGVIDLAALAAKKVRETHQPTAGKGGNSAPKTFSGGKVQTQQSTPAPDGDSCPHGRTLREGNGKNGAWGALFCNAPKGSQCDPLWRQKDGSFS</sequence>
<evidence type="ECO:0000313" key="3">
    <source>
        <dbReference type="Proteomes" id="UP001163413"/>
    </source>
</evidence>
<name>A0A9E8S3R8_9CAUD</name>
<feature type="compositionally biased region" description="Polar residues" evidence="1">
    <location>
        <begin position="24"/>
        <end position="34"/>
    </location>
</feature>
<evidence type="ECO:0000256" key="1">
    <source>
        <dbReference type="SAM" id="MobiDB-lite"/>
    </source>
</evidence>
<accession>A0A9E8S3R8</accession>
<keyword evidence="3" id="KW-1185">Reference proteome</keyword>
<dbReference type="Proteomes" id="UP001163413">
    <property type="component" value="Segment"/>
</dbReference>
<dbReference type="RefSeq" id="YP_010755554.1">
    <property type="nucleotide sequence ID" value="NC_073472.1"/>
</dbReference>
<dbReference type="InterPro" id="IPR057999">
    <property type="entry name" value="Gp49"/>
</dbReference>
<organism evidence="2 3">
    <name type="scientific">Streptomyces phage Success</name>
    <dbReference type="NCBI Taxonomy" id="2999013"/>
    <lineage>
        <taxon>Viruses</taxon>
        <taxon>Duplodnaviria</taxon>
        <taxon>Heunggongvirae</taxon>
        <taxon>Uroviricota</taxon>
        <taxon>Caudoviricetes</taxon>
        <taxon>Successvirus</taxon>
        <taxon>Successvirus success</taxon>
    </lineage>
</organism>
<gene>
    <name evidence="2" type="primary">22</name>
    <name evidence="2" type="ORF">SEA_SUCCESS_22</name>
</gene>
<dbReference type="GeneID" id="80020213"/>
<reference evidence="2" key="1">
    <citation type="submission" date="2022-10" db="EMBL/GenBank/DDBJ databases">
        <authorList>
            <person name="Roth M.A."/>
            <person name="Wohlstadter N.E."/>
            <person name="Arguedas X."/>
            <person name="Leighton H.R."/>
            <person name="Msuya J.A."/>
            <person name="Pravda N."/>
            <person name="Shaffer C.D."/>
            <person name="Weston-Hafer K.A."/>
            <person name="Russell D.A."/>
            <person name="Jacobs-Sera D."/>
            <person name="Hatfull G.F."/>
        </authorList>
    </citation>
    <scope>NUCLEOTIDE SEQUENCE</scope>
</reference>